<keyword evidence="1" id="KW-0812">Transmembrane</keyword>
<dbReference type="Proteomes" id="UP000663872">
    <property type="component" value="Unassembled WGS sequence"/>
</dbReference>
<evidence type="ECO:0000313" key="12">
    <source>
        <dbReference type="Proteomes" id="UP000663873"/>
    </source>
</evidence>
<evidence type="ECO:0000313" key="10">
    <source>
        <dbReference type="EMBL" id="CAF4839191.1"/>
    </source>
</evidence>
<evidence type="ECO:0000313" key="2">
    <source>
        <dbReference type="EMBL" id="CAF3334029.1"/>
    </source>
</evidence>
<dbReference type="Proteomes" id="UP000663833">
    <property type="component" value="Unassembled WGS sequence"/>
</dbReference>
<feature type="transmembrane region" description="Helical" evidence="1">
    <location>
        <begin position="6"/>
        <end position="32"/>
    </location>
</feature>
<evidence type="ECO:0000313" key="8">
    <source>
        <dbReference type="EMBL" id="CAF4255598.1"/>
    </source>
</evidence>
<evidence type="ECO:0000313" key="3">
    <source>
        <dbReference type="EMBL" id="CAF3337176.1"/>
    </source>
</evidence>
<proteinExistence type="predicted"/>
<dbReference type="EMBL" id="CAJNYT010001719">
    <property type="protein sequence ID" value="CAF3426865.1"/>
    <property type="molecule type" value="Genomic_DNA"/>
</dbReference>
<gene>
    <name evidence="2" type="ORF">FME351_LOCUS2908</name>
    <name evidence="4" type="ORF">GRG538_LOCUS12285</name>
    <name evidence="7" type="ORF">HFQ381_LOCUS10252</name>
    <name evidence="6" type="ORF">KIK155_LOCUS26634</name>
    <name evidence="5" type="ORF">LUA448_LOCUS26653</name>
    <name evidence="10" type="ORF">QYT958_LOCUS26292</name>
    <name evidence="3" type="ORF">TIS948_LOCUS22000</name>
    <name evidence="9" type="ORF">TSG867_LOCUS22608</name>
    <name evidence="8" type="ORF">UJA718_LOCUS9831</name>
</gene>
<evidence type="ECO:0000313" key="7">
    <source>
        <dbReference type="EMBL" id="CAF4247688.1"/>
    </source>
</evidence>
<evidence type="ECO:0000313" key="5">
    <source>
        <dbReference type="EMBL" id="CAF3524965.1"/>
    </source>
</evidence>
<dbReference type="Proteomes" id="UP000663873">
    <property type="component" value="Unassembled WGS sequence"/>
</dbReference>
<dbReference type="Proteomes" id="UP000663848">
    <property type="component" value="Unassembled WGS sequence"/>
</dbReference>
<dbReference type="AlphaFoldDB" id="A0A817USJ8"/>
<dbReference type="OrthoDB" id="10022083at2759"/>
<reference evidence="2" key="1">
    <citation type="submission" date="2021-02" db="EMBL/GenBank/DDBJ databases">
        <authorList>
            <person name="Nowell W R."/>
        </authorList>
    </citation>
    <scope>NUCLEOTIDE SEQUENCE</scope>
</reference>
<dbReference type="EMBL" id="CAJOBR010006212">
    <property type="protein sequence ID" value="CAF4839191.1"/>
    <property type="molecule type" value="Genomic_DNA"/>
</dbReference>
<dbReference type="Proteomes" id="UP000663869">
    <property type="component" value="Unassembled WGS sequence"/>
</dbReference>
<accession>A0A817USJ8</accession>
<evidence type="ECO:0000313" key="11">
    <source>
        <dbReference type="Proteomes" id="UP000663869"/>
    </source>
</evidence>
<dbReference type="Proteomes" id="UP000663865">
    <property type="component" value="Unassembled WGS sequence"/>
</dbReference>
<dbReference type="EMBL" id="CAJNXB010003768">
    <property type="protein sequence ID" value="CAF3337176.1"/>
    <property type="molecule type" value="Genomic_DNA"/>
</dbReference>
<dbReference type="Proteomes" id="UP000663862">
    <property type="component" value="Unassembled WGS sequence"/>
</dbReference>
<dbReference type="EMBL" id="CAJOBP010001121">
    <property type="protein sequence ID" value="CAF4255598.1"/>
    <property type="molecule type" value="Genomic_DNA"/>
</dbReference>
<evidence type="ECO:0000256" key="1">
    <source>
        <dbReference type="SAM" id="Phobius"/>
    </source>
</evidence>
<name>A0A817USJ8_9BILA</name>
<sequence length="99" mass="11592">MPVDNWLILALIMIFSSIILCGFFPMVIRLIIARRRYIRYIDEFTNIAYSTPDAFINLESLFHSVKLNIDEPMNSHEHSLLYPSIPFIDELTKDEETVV</sequence>
<dbReference type="Proteomes" id="UP000663825">
    <property type="component" value="Unassembled WGS sequence"/>
</dbReference>
<dbReference type="EMBL" id="CAJNYU010000179">
    <property type="protein sequence ID" value="CAF3334029.1"/>
    <property type="molecule type" value="Genomic_DNA"/>
</dbReference>
<evidence type="ECO:0000313" key="6">
    <source>
        <dbReference type="EMBL" id="CAF3700791.1"/>
    </source>
</evidence>
<dbReference type="EMBL" id="CAJOBQ010001863">
    <property type="protein sequence ID" value="CAF4521583.1"/>
    <property type="molecule type" value="Genomic_DNA"/>
</dbReference>
<evidence type="ECO:0000313" key="4">
    <source>
        <dbReference type="EMBL" id="CAF3426865.1"/>
    </source>
</evidence>
<protein>
    <submittedName>
        <fullName evidence="2">Uncharacterized protein</fullName>
    </submittedName>
</protein>
<evidence type="ECO:0000313" key="9">
    <source>
        <dbReference type="EMBL" id="CAF4521583.1"/>
    </source>
</evidence>
<comment type="caution">
    <text evidence="2">The sequence shown here is derived from an EMBL/GenBank/DDBJ whole genome shotgun (WGS) entry which is preliminary data.</text>
</comment>
<organism evidence="2 11">
    <name type="scientific">Rotaria socialis</name>
    <dbReference type="NCBI Taxonomy" id="392032"/>
    <lineage>
        <taxon>Eukaryota</taxon>
        <taxon>Metazoa</taxon>
        <taxon>Spiralia</taxon>
        <taxon>Gnathifera</taxon>
        <taxon>Rotifera</taxon>
        <taxon>Eurotatoria</taxon>
        <taxon>Bdelloidea</taxon>
        <taxon>Philodinida</taxon>
        <taxon>Philodinidae</taxon>
        <taxon>Rotaria</taxon>
    </lineage>
</organism>
<dbReference type="EMBL" id="CAJNYV010004852">
    <property type="protein sequence ID" value="CAF3700791.1"/>
    <property type="molecule type" value="Genomic_DNA"/>
</dbReference>
<dbReference type="EMBL" id="CAJOBO010000559">
    <property type="protein sequence ID" value="CAF4247688.1"/>
    <property type="molecule type" value="Genomic_DNA"/>
</dbReference>
<dbReference type="Proteomes" id="UP000663851">
    <property type="component" value="Unassembled WGS sequence"/>
</dbReference>
<keyword evidence="1" id="KW-0472">Membrane</keyword>
<dbReference type="EMBL" id="CAJNYD010003597">
    <property type="protein sequence ID" value="CAF3524965.1"/>
    <property type="molecule type" value="Genomic_DNA"/>
</dbReference>
<keyword evidence="12" id="KW-1185">Reference proteome</keyword>
<keyword evidence="1" id="KW-1133">Transmembrane helix</keyword>